<keyword evidence="1" id="KW-0472">Membrane</keyword>
<keyword evidence="3" id="KW-1185">Reference proteome</keyword>
<name>A0ABQ2B4G8_9MICO</name>
<gene>
    <name evidence="2" type="ORF">GCM10007368_10290</name>
</gene>
<reference evidence="3" key="1">
    <citation type="journal article" date="2019" name="Int. J. Syst. Evol. Microbiol.">
        <title>The Global Catalogue of Microorganisms (GCM) 10K type strain sequencing project: providing services to taxonomists for standard genome sequencing and annotation.</title>
        <authorList>
            <consortium name="The Broad Institute Genomics Platform"/>
            <consortium name="The Broad Institute Genome Sequencing Center for Infectious Disease"/>
            <person name="Wu L."/>
            <person name="Ma J."/>
        </authorList>
    </citation>
    <scope>NUCLEOTIDE SEQUENCE [LARGE SCALE GENOMIC DNA]</scope>
    <source>
        <strain evidence="3">CCM 8653</strain>
    </source>
</reference>
<proteinExistence type="predicted"/>
<keyword evidence="1" id="KW-1133">Transmembrane helix</keyword>
<feature type="transmembrane region" description="Helical" evidence="1">
    <location>
        <begin position="20"/>
        <end position="43"/>
    </location>
</feature>
<protein>
    <submittedName>
        <fullName evidence="2">Uncharacterized protein</fullName>
    </submittedName>
</protein>
<accession>A0ABQ2B4G8</accession>
<evidence type="ECO:0000256" key="1">
    <source>
        <dbReference type="SAM" id="Phobius"/>
    </source>
</evidence>
<dbReference type="EMBL" id="BMDG01000003">
    <property type="protein sequence ID" value="GGI06263.1"/>
    <property type="molecule type" value="Genomic_DNA"/>
</dbReference>
<evidence type="ECO:0000313" key="2">
    <source>
        <dbReference type="EMBL" id="GGI06263.1"/>
    </source>
</evidence>
<dbReference type="Proteomes" id="UP000632535">
    <property type="component" value="Unassembled WGS sequence"/>
</dbReference>
<dbReference type="RefSeq" id="WP_188522596.1">
    <property type="nucleotide sequence ID" value="NZ_BMDG01000003.1"/>
</dbReference>
<comment type="caution">
    <text evidence="2">The sequence shown here is derived from an EMBL/GenBank/DDBJ whole genome shotgun (WGS) entry which is preliminary data.</text>
</comment>
<sequence>MLHTAVQVAQEAAEHSAGGIPPVVLGALAFGGLVAALLVTYAFRNVNNRH</sequence>
<keyword evidence="1" id="KW-0812">Transmembrane</keyword>
<evidence type="ECO:0000313" key="3">
    <source>
        <dbReference type="Proteomes" id="UP000632535"/>
    </source>
</evidence>
<organism evidence="2 3">
    <name type="scientific">Isoptericola cucumis</name>
    <dbReference type="NCBI Taxonomy" id="1776856"/>
    <lineage>
        <taxon>Bacteria</taxon>
        <taxon>Bacillati</taxon>
        <taxon>Actinomycetota</taxon>
        <taxon>Actinomycetes</taxon>
        <taxon>Micrococcales</taxon>
        <taxon>Promicromonosporaceae</taxon>
        <taxon>Isoptericola</taxon>
    </lineage>
</organism>